<dbReference type="GO" id="GO:0009279">
    <property type="term" value="C:cell outer membrane"/>
    <property type="evidence" value="ECO:0007669"/>
    <property type="project" value="UniProtKB-SubCell"/>
</dbReference>
<feature type="domain" description="TonB-dependent receptor-like beta-barrel" evidence="15">
    <location>
        <begin position="351"/>
        <end position="948"/>
    </location>
</feature>
<dbReference type="SUPFAM" id="SSF56935">
    <property type="entry name" value="Porins"/>
    <property type="match status" value="1"/>
</dbReference>
<feature type="region of interest" description="Disordered" evidence="13">
    <location>
        <begin position="25"/>
        <end position="52"/>
    </location>
</feature>
<feature type="signal peptide" evidence="14">
    <location>
        <begin position="1"/>
        <end position="22"/>
    </location>
</feature>
<keyword evidence="6" id="KW-0408">Iron</keyword>
<name>A0A9X2HXD3_9SPHN</name>
<evidence type="ECO:0000256" key="11">
    <source>
        <dbReference type="PROSITE-ProRule" id="PRU01360"/>
    </source>
</evidence>
<gene>
    <name evidence="17" type="ORF">M9979_06585</name>
</gene>
<dbReference type="EMBL" id="JAMLDY010000006">
    <property type="protein sequence ID" value="MCP3734540.1"/>
    <property type="molecule type" value="Genomic_DNA"/>
</dbReference>
<organism evidence="17 18">
    <name type="scientific">Sphingomonas liriopis</name>
    <dbReference type="NCBI Taxonomy" id="2949094"/>
    <lineage>
        <taxon>Bacteria</taxon>
        <taxon>Pseudomonadati</taxon>
        <taxon>Pseudomonadota</taxon>
        <taxon>Alphaproteobacteria</taxon>
        <taxon>Sphingomonadales</taxon>
        <taxon>Sphingomonadaceae</taxon>
        <taxon>Sphingomonas</taxon>
    </lineage>
</organism>
<accession>A0A9X2HXD3</accession>
<comment type="similarity">
    <text evidence="11 12">Belongs to the TonB-dependent receptor family.</text>
</comment>
<evidence type="ECO:0000259" key="15">
    <source>
        <dbReference type="Pfam" id="PF00593"/>
    </source>
</evidence>
<sequence>MKKFELLAASALVMMPAIPAAAQTADTTSAQNTAPANGPGQEARSTQSVDPNAASAENTIGDIVITAQRQSQRLQDVPIAVSAFSADNIEKQQIVNPIALQQSLPSITFTKTGYTTSSFTIRGVGDLCVGATCDQATAIHVNDMPLSTTRLFESEFFDLERVEVLRGPQGTLFGRNATSGVVNFITAKPDLSGVHAAGEFEYGNYDSKRARAMFNLPLGDTLGIRVAGTYLKRDGYTFNTYDNSRIDGRDLYSIRGTLSWEPSSDTRIDLIGYYFREKDNRSRIQKQLCHRDPSGVLGCLPDTKSYETTNGLSTLAAVLTSTEFFRVNNAALAPFALQSLYGTDPYTGVVNPADVRTVRIDYNPTYFADEEQYTAKIFHDFGPVSFNFTGGYTRNSVDSTVDYNLAVEGSLAANPGLAALNAFGRTGGAAPFLNGVRQTLIPNGPAGGVCQSAADPRNVGVYGGSSVGCFPQSLDFDRSRISNRQFSAEAHIDSQFDGAFNFLLGGIYLDSLSRDNDYFVNAFGLDYASGILGAASSAAIPGVNGNAFLGSPFYRNDTKRFRLKSYGIFGETYFKFSDRAKLTLGLRYNHDQKSVQARNLTLNVLTPYGASGIESGLNYAAVDFDPTTAGTQAYAFRDVTFGKLTGRAVFDYKIDDDKLLYASYSRGYKSGGINPPVAATFSVPTVFTPEQVDAFEIGSKNTFLSGALRLNVTGFYYKYKGLQLSRIVARTAVNDNVDANIYGVEAEAVIAPVPRFVVNMNASYLHTEITGNKALINPRLPSGGRTDTVIIKDITNASNCVVIPNAGGAAVANGFVTAVNAGVGLRAPTAISGTGTTGAFGICSVLQAQAAATNTPVTVTDGVAVGLNGNKLPQAPTYKWSVGAQYTADFAGGWSVVPRVDLNYTGNFSASVFNLNVDRVPGYEVVNAQIQLNAPDDRFYLRAFVQNLTDNDAITGQAVADQSSGLYTNIFTIEPRRYGAAVGFKF</sequence>
<feature type="chain" id="PRO_5040990755" evidence="14">
    <location>
        <begin position="23"/>
        <end position="986"/>
    </location>
</feature>
<dbReference type="PANTHER" id="PTHR32552">
    <property type="entry name" value="FERRICHROME IRON RECEPTOR-RELATED"/>
    <property type="match status" value="1"/>
</dbReference>
<dbReference type="InterPro" id="IPR000531">
    <property type="entry name" value="Beta-barrel_TonB"/>
</dbReference>
<keyword evidence="7" id="KW-0406">Ion transport</keyword>
<dbReference type="Proteomes" id="UP001139486">
    <property type="component" value="Unassembled WGS sequence"/>
</dbReference>
<keyword evidence="5 11" id="KW-0812">Transmembrane</keyword>
<dbReference type="InterPro" id="IPR012910">
    <property type="entry name" value="Plug_dom"/>
</dbReference>
<dbReference type="PROSITE" id="PS52016">
    <property type="entry name" value="TONB_DEPENDENT_REC_3"/>
    <property type="match status" value="1"/>
</dbReference>
<evidence type="ECO:0000256" key="3">
    <source>
        <dbReference type="ARBA" id="ARBA00022452"/>
    </source>
</evidence>
<dbReference type="AlphaFoldDB" id="A0A9X2HXD3"/>
<evidence type="ECO:0000256" key="6">
    <source>
        <dbReference type="ARBA" id="ARBA00023004"/>
    </source>
</evidence>
<evidence type="ECO:0000313" key="18">
    <source>
        <dbReference type="Proteomes" id="UP001139486"/>
    </source>
</evidence>
<dbReference type="InterPro" id="IPR039426">
    <property type="entry name" value="TonB-dep_rcpt-like"/>
</dbReference>
<protein>
    <submittedName>
        <fullName evidence="17">TonB-dependent receptor</fullName>
    </submittedName>
</protein>
<keyword evidence="18" id="KW-1185">Reference proteome</keyword>
<feature type="compositionally biased region" description="Polar residues" evidence="13">
    <location>
        <begin position="43"/>
        <end position="52"/>
    </location>
</feature>
<keyword evidence="8 12" id="KW-0798">TonB box</keyword>
<dbReference type="Gene3D" id="2.40.170.20">
    <property type="entry name" value="TonB-dependent receptor, beta-barrel domain"/>
    <property type="match status" value="3"/>
</dbReference>
<keyword evidence="9 11" id="KW-0472">Membrane</keyword>
<evidence type="ECO:0000313" key="17">
    <source>
        <dbReference type="EMBL" id="MCP3734540.1"/>
    </source>
</evidence>
<proteinExistence type="inferred from homology"/>
<comment type="caution">
    <text evidence="17">The sequence shown here is derived from an EMBL/GenBank/DDBJ whole genome shotgun (WGS) entry which is preliminary data.</text>
</comment>
<feature type="domain" description="TonB-dependent receptor plug" evidence="16">
    <location>
        <begin position="74"/>
        <end position="181"/>
    </location>
</feature>
<comment type="subcellular location">
    <subcellularLocation>
        <location evidence="1 11">Cell outer membrane</location>
        <topology evidence="1 11">Multi-pass membrane protein</topology>
    </subcellularLocation>
</comment>
<evidence type="ECO:0000256" key="14">
    <source>
        <dbReference type="SAM" id="SignalP"/>
    </source>
</evidence>
<feature type="compositionally biased region" description="Low complexity" evidence="13">
    <location>
        <begin position="25"/>
        <end position="34"/>
    </location>
</feature>
<keyword evidence="17" id="KW-0675">Receptor</keyword>
<keyword evidence="14" id="KW-0732">Signal</keyword>
<keyword evidence="10 11" id="KW-0998">Cell outer membrane</keyword>
<evidence type="ECO:0000256" key="10">
    <source>
        <dbReference type="ARBA" id="ARBA00023237"/>
    </source>
</evidence>
<keyword evidence="4" id="KW-0410">Iron transport</keyword>
<dbReference type="Pfam" id="PF07715">
    <property type="entry name" value="Plug"/>
    <property type="match status" value="1"/>
</dbReference>
<evidence type="ECO:0000259" key="16">
    <source>
        <dbReference type="Pfam" id="PF07715"/>
    </source>
</evidence>
<evidence type="ECO:0000256" key="2">
    <source>
        <dbReference type="ARBA" id="ARBA00022448"/>
    </source>
</evidence>
<dbReference type="RefSeq" id="WP_254288537.1">
    <property type="nucleotide sequence ID" value="NZ_JAMLDY010000006.1"/>
</dbReference>
<keyword evidence="2 11" id="KW-0813">Transport</keyword>
<evidence type="ECO:0000256" key="5">
    <source>
        <dbReference type="ARBA" id="ARBA00022692"/>
    </source>
</evidence>
<evidence type="ECO:0000256" key="4">
    <source>
        <dbReference type="ARBA" id="ARBA00022496"/>
    </source>
</evidence>
<dbReference type="Pfam" id="PF00593">
    <property type="entry name" value="TonB_dep_Rec_b-barrel"/>
    <property type="match status" value="1"/>
</dbReference>
<reference evidence="17" key="1">
    <citation type="submission" date="2022-05" db="EMBL/GenBank/DDBJ databases">
        <title>Sphingomonas sp. strain RP10 Genome sequencing and assembly.</title>
        <authorList>
            <person name="Kim I."/>
        </authorList>
    </citation>
    <scope>NUCLEOTIDE SEQUENCE</scope>
    <source>
        <strain evidence="17">RP10</strain>
    </source>
</reference>
<evidence type="ECO:0000256" key="13">
    <source>
        <dbReference type="SAM" id="MobiDB-lite"/>
    </source>
</evidence>
<dbReference type="InterPro" id="IPR036942">
    <property type="entry name" value="Beta-barrel_TonB_sf"/>
</dbReference>
<evidence type="ECO:0000256" key="12">
    <source>
        <dbReference type="RuleBase" id="RU003357"/>
    </source>
</evidence>
<evidence type="ECO:0000256" key="8">
    <source>
        <dbReference type="ARBA" id="ARBA00023077"/>
    </source>
</evidence>
<dbReference type="GO" id="GO:0006826">
    <property type="term" value="P:iron ion transport"/>
    <property type="evidence" value="ECO:0007669"/>
    <property type="project" value="UniProtKB-KW"/>
</dbReference>
<evidence type="ECO:0000256" key="1">
    <source>
        <dbReference type="ARBA" id="ARBA00004571"/>
    </source>
</evidence>
<evidence type="ECO:0000256" key="7">
    <source>
        <dbReference type="ARBA" id="ARBA00023065"/>
    </source>
</evidence>
<dbReference type="PANTHER" id="PTHR32552:SF81">
    <property type="entry name" value="TONB-DEPENDENT OUTER MEMBRANE RECEPTOR"/>
    <property type="match status" value="1"/>
</dbReference>
<keyword evidence="3 11" id="KW-1134">Transmembrane beta strand</keyword>
<evidence type="ECO:0000256" key="9">
    <source>
        <dbReference type="ARBA" id="ARBA00023136"/>
    </source>
</evidence>